<keyword evidence="2" id="KW-1185">Reference proteome</keyword>
<evidence type="ECO:0000313" key="1">
    <source>
        <dbReference type="EMBL" id="KAF8565637.1"/>
    </source>
</evidence>
<sequence>MCSWKAVRLKICSAKCINQCPVFYKLPSFLGCKSGNQTYQLYGDQLNMDELKVFIVKMLIRLELNPPKAES</sequence>
<dbReference type="AlphaFoldDB" id="A0A8T0DFV9"/>
<gene>
    <name evidence="1" type="ORF">P879_07017</name>
</gene>
<comment type="caution">
    <text evidence="1">The sequence shown here is derived from an EMBL/GenBank/DDBJ whole genome shotgun (WGS) entry which is preliminary data.</text>
</comment>
<protein>
    <submittedName>
        <fullName evidence="1">Uncharacterized protein</fullName>
    </submittedName>
</protein>
<dbReference type="EMBL" id="JTDF01006380">
    <property type="protein sequence ID" value="KAF8565637.1"/>
    <property type="molecule type" value="Genomic_DNA"/>
</dbReference>
<evidence type="ECO:0000313" key="2">
    <source>
        <dbReference type="Proteomes" id="UP000699462"/>
    </source>
</evidence>
<organism evidence="1 2">
    <name type="scientific">Paragonimus westermani</name>
    <dbReference type="NCBI Taxonomy" id="34504"/>
    <lineage>
        <taxon>Eukaryota</taxon>
        <taxon>Metazoa</taxon>
        <taxon>Spiralia</taxon>
        <taxon>Lophotrochozoa</taxon>
        <taxon>Platyhelminthes</taxon>
        <taxon>Trematoda</taxon>
        <taxon>Digenea</taxon>
        <taxon>Plagiorchiida</taxon>
        <taxon>Troglotremata</taxon>
        <taxon>Troglotrematidae</taxon>
        <taxon>Paragonimus</taxon>
    </lineage>
</organism>
<proteinExistence type="predicted"/>
<name>A0A8T0DFV9_9TREM</name>
<dbReference type="Proteomes" id="UP000699462">
    <property type="component" value="Unassembled WGS sequence"/>
</dbReference>
<reference evidence="1 2" key="1">
    <citation type="submission" date="2019-07" db="EMBL/GenBank/DDBJ databases">
        <title>Annotation for the trematode Paragonimus westermani.</title>
        <authorList>
            <person name="Choi Y.-J."/>
        </authorList>
    </citation>
    <scope>NUCLEOTIDE SEQUENCE [LARGE SCALE GENOMIC DNA]</scope>
    <source>
        <strain evidence="1">180907_Pwestermani</strain>
    </source>
</reference>
<accession>A0A8T0DFV9</accession>